<dbReference type="EMBL" id="WXYO01000005">
    <property type="protein sequence ID" value="NAS12672.1"/>
    <property type="molecule type" value="Genomic_DNA"/>
</dbReference>
<dbReference type="PROSITE" id="PS51257">
    <property type="entry name" value="PROKAR_LIPOPROTEIN"/>
    <property type="match status" value="1"/>
</dbReference>
<protein>
    <recommendedName>
        <fullName evidence="3">MORN repeat variant</fullName>
    </recommendedName>
</protein>
<evidence type="ECO:0008006" key="3">
    <source>
        <dbReference type="Google" id="ProtNLM"/>
    </source>
</evidence>
<dbReference type="Gene3D" id="3.90.930.1">
    <property type="match status" value="1"/>
</dbReference>
<name>A0A6L9EDG6_9FLAO</name>
<proteinExistence type="predicted"/>
<keyword evidence="2" id="KW-1185">Reference proteome</keyword>
<dbReference type="AlphaFoldDB" id="A0A6L9EDG6"/>
<accession>A0A6L9EDG6</accession>
<sequence length="263" mass="30866">MNRTIICFLIGTIFCSCNEVAKSSATVEYFANGNVKSKTSFSSGKKTVFQYFKNHKDTVEIIYRYQDDSLKHMMHYHSNGNLRKIGKLYLDSLKIGKWKFYERDGNLKDIREYLLIDGKSYLNQRWIFNVDGDTIGGNYFELKMKDTIAQGQGNRFHFFLKEPLFSYKSESYVLMPKEGQKVEKDFSNQYSIEWDTINSIGTKYRFNEELRVRNHDIILDAFAKEKGKMNLRGIIVEKHLEGVGDSIDFKTRNIYFNIPYVVK</sequence>
<evidence type="ECO:0000313" key="1">
    <source>
        <dbReference type="EMBL" id="NAS12672.1"/>
    </source>
</evidence>
<dbReference type="RefSeq" id="WP_161435702.1">
    <property type="nucleotide sequence ID" value="NZ_WXYO01000005.1"/>
</dbReference>
<dbReference type="Proteomes" id="UP000475249">
    <property type="component" value="Unassembled WGS sequence"/>
</dbReference>
<gene>
    <name evidence="1" type="ORF">GTQ38_11705</name>
</gene>
<organism evidence="1 2">
    <name type="scientific">Poritiphilus flavus</name>
    <dbReference type="NCBI Taxonomy" id="2697053"/>
    <lineage>
        <taxon>Bacteria</taxon>
        <taxon>Pseudomonadati</taxon>
        <taxon>Bacteroidota</taxon>
        <taxon>Flavobacteriia</taxon>
        <taxon>Flavobacteriales</taxon>
        <taxon>Flavobacteriaceae</taxon>
        <taxon>Poritiphilus</taxon>
    </lineage>
</organism>
<comment type="caution">
    <text evidence="1">The sequence shown here is derived from an EMBL/GenBank/DDBJ whole genome shotgun (WGS) entry which is preliminary data.</text>
</comment>
<reference evidence="1 2" key="1">
    <citation type="submission" date="2020-01" db="EMBL/GenBank/DDBJ databases">
        <title>Bacteria diversity of Porities sp.</title>
        <authorList>
            <person name="Wang G."/>
        </authorList>
    </citation>
    <scope>NUCLEOTIDE SEQUENCE [LARGE SCALE GENOMIC DNA]</scope>
    <source>
        <strain evidence="1 2">R33</strain>
    </source>
</reference>
<evidence type="ECO:0000313" key="2">
    <source>
        <dbReference type="Proteomes" id="UP000475249"/>
    </source>
</evidence>